<gene>
    <name evidence="2" type="ORF">DFH08DRAFT_820837</name>
</gene>
<feature type="signal peptide" evidence="1">
    <location>
        <begin position="1"/>
        <end position="20"/>
    </location>
</feature>
<evidence type="ECO:0000313" key="3">
    <source>
        <dbReference type="Proteomes" id="UP001218218"/>
    </source>
</evidence>
<proteinExistence type="predicted"/>
<keyword evidence="3" id="KW-1185">Reference proteome</keyword>
<evidence type="ECO:0000313" key="2">
    <source>
        <dbReference type="EMBL" id="KAJ7315230.1"/>
    </source>
</evidence>
<feature type="chain" id="PRO_5042274313" description="Secreted protein" evidence="1">
    <location>
        <begin position="21"/>
        <end position="105"/>
    </location>
</feature>
<dbReference type="Proteomes" id="UP001218218">
    <property type="component" value="Unassembled WGS sequence"/>
</dbReference>
<comment type="caution">
    <text evidence="2">The sequence shown here is derived from an EMBL/GenBank/DDBJ whole genome shotgun (WGS) entry which is preliminary data.</text>
</comment>
<sequence length="105" mass="11838">MTFLLLLLAIPLDCCLTVIAFKLPRHVFLSGTITTSISRPGIGLSQIVNGFHQDYSACQLDTHYQKSLFCTATVPAKMREQNKSRRRFASATRAINGDQYYRIII</sequence>
<reference evidence="2" key="1">
    <citation type="submission" date="2023-03" db="EMBL/GenBank/DDBJ databases">
        <title>Massive genome expansion in bonnet fungi (Mycena s.s.) driven by repeated elements and novel gene families across ecological guilds.</title>
        <authorList>
            <consortium name="Lawrence Berkeley National Laboratory"/>
            <person name="Harder C.B."/>
            <person name="Miyauchi S."/>
            <person name="Viragh M."/>
            <person name="Kuo A."/>
            <person name="Thoen E."/>
            <person name="Andreopoulos B."/>
            <person name="Lu D."/>
            <person name="Skrede I."/>
            <person name="Drula E."/>
            <person name="Henrissat B."/>
            <person name="Morin E."/>
            <person name="Kohler A."/>
            <person name="Barry K."/>
            <person name="LaButti K."/>
            <person name="Morin E."/>
            <person name="Salamov A."/>
            <person name="Lipzen A."/>
            <person name="Mereny Z."/>
            <person name="Hegedus B."/>
            <person name="Baldrian P."/>
            <person name="Stursova M."/>
            <person name="Weitz H."/>
            <person name="Taylor A."/>
            <person name="Grigoriev I.V."/>
            <person name="Nagy L.G."/>
            <person name="Martin F."/>
            <person name="Kauserud H."/>
        </authorList>
    </citation>
    <scope>NUCLEOTIDE SEQUENCE</scope>
    <source>
        <strain evidence="2">CBHHK002</strain>
    </source>
</reference>
<evidence type="ECO:0008006" key="4">
    <source>
        <dbReference type="Google" id="ProtNLM"/>
    </source>
</evidence>
<keyword evidence="1" id="KW-0732">Signal</keyword>
<evidence type="ECO:0000256" key="1">
    <source>
        <dbReference type="SAM" id="SignalP"/>
    </source>
</evidence>
<name>A0AAD6ZC89_9AGAR</name>
<accession>A0AAD6ZC89</accession>
<organism evidence="2 3">
    <name type="scientific">Mycena albidolilacea</name>
    <dbReference type="NCBI Taxonomy" id="1033008"/>
    <lineage>
        <taxon>Eukaryota</taxon>
        <taxon>Fungi</taxon>
        <taxon>Dikarya</taxon>
        <taxon>Basidiomycota</taxon>
        <taxon>Agaricomycotina</taxon>
        <taxon>Agaricomycetes</taxon>
        <taxon>Agaricomycetidae</taxon>
        <taxon>Agaricales</taxon>
        <taxon>Marasmiineae</taxon>
        <taxon>Mycenaceae</taxon>
        <taxon>Mycena</taxon>
    </lineage>
</organism>
<dbReference type="EMBL" id="JARIHO010000063">
    <property type="protein sequence ID" value="KAJ7315230.1"/>
    <property type="molecule type" value="Genomic_DNA"/>
</dbReference>
<dbReference type="AlphaFoldDB" id="A0AAD6ZC89"/>
<protein>
    <recommendedName>
        <fullName evidence="4">Secreted protein</fullName>
    </recommendedName>
</protein>